<keyword evidence="3" id="KW-1185">Reference proteome</keyword>
<reference evidence="2" key="1">
    <citation type="journal article" date="2014" name="Int. J. Syst. Evol. Microbiol.">
        <title>Complete genome sequence of Corynebacterium casei LMG S-19264T (=DSM 44701T), isolated from a smear-ripened cheese.</title>
        <authorList>
            <consortium name="US DOE Joint Genome Institute (JGI-PGF)"/>
            <person name="Walter F."/>
            <person name="Albersmeier A."/>
            <person name="Kalinowski J."/>
            <person name="Ruckert C."/>
        </authorList>
    </citation>
    <scope>NUCLEOTIDE SEQUENCE</scope>
    <source>
        <strain evidence="2">KCTC 42731</strain>
    </source>
</reference>
<protein>
    <submittedName>
        <fullName evidence="2">Uncharacterized protein</fullName>
    </submittedName>
</protein>
<name>A0A919EJP4_9GAMM</name>
<reference evidence="2" key="2">
    <citation type="submission" date="2020-09" db="EMBL/GenBank/DDBJ databases">
        <authorList>
            <person name="Sun Q."/>
            <person name="Kim S."/>
        </authorList>
    </citation>
    <scope>NUCLEOTIDE SEQUENCE</scope>
    <source>
        <strain evidence="2">KCTC 42731</strain>
    </source>
</reference>
<keyword evidence="1" id="KW-1133">Transmembrane helix</keyword>
<keyword evidence="1" id="KW-0472">Membrane</keyword>
<feature type="transmembrane region" description="Helical" evidence="1">
    <location>
        <begin position="16"/>
        <end position="34"/>
    </location>
</feature>
<keyword evidence="1" id="KW-0812">Transmembrane</keyword>
<gene>
    <name evidence="2" type="ORF">GCM10017161_15760</name>
</gene>
<organism evidence="2 3">
    <name type="scientific">Thalassotalea marina</name>
    <dbReference type="NCBI Taxonomy" id="1673741"/>
    <lineage>
        <taxon>Bacteria</taxon>
        <taxon>Pseudomonadati</taxon>
        <taxon>Pseudomonadota</taxon>
        <taxon>Gammaproteobacteria</taxon>
        <taxon>Alteromonadales</taxon>
        <taxon>Colwelliaceae</taxon>
        <taxon>Thalassotalea</taxon>
    </lineage>
</organism>
<evidence type="ECO:0000256" key="1">
    <source>
        <dbReference type="SAM" id="Phobius"/>
    </source>
</evidence>
<proteinExistence type="predicted"/>
<evidence type="ECO:0000313" key="2">
    <source>
        <dbReference type="EMBL" id="GHF88854.1"/>
    </source>
</evidence>
<dbReference type="Proteomes" id="UP000623842">
    <property type="component" value="Unassembled WGS sequence"/>
</dbReference>
<comment type="caution">
    <text evidence="2">The sequence shown here is derived from an EMBL/GenBank/DDBJ whole genome shotgun (WGS) entry which is preliminary data.</text>
</comment>
<evidence type="ECO:0000313" key="3">
    <source>
        <dbReference type="Proteomes" id="UP000623842"/>
    </source>
</evidence>
<dbReference type="AlphaFoldDB" id="A0A919EJP4"/>
<dbReference type="EMBL" id="BNCK01000003">
    <property type="protein sequence ID" value="GHF88854.1"/>
    <property type="molecule type" value="Genomic_DNA"/>
</dbReference>
<sequence length="49" mass="5542">MSIIINSSLHVTVANLMFYITLFKVTLLDVFNYLKSNLNLKLLPLNSGN</sequence>
<accession>A0A919EJP4</accession>